<dbReference type="EC" id="3.1.3.15" evidence="3"/>
<comment type="catalytic activity">
    <reaction evidence="9">
        <text>L-histidinol phosphate + H2O = L-histidinol + phosphate</text>
        <dbReference type="Rhea" id="RHEA:14465"/>
        <dbReference type="ChEBI" id="CHEBI:15377"/>
        <dbReference type="ChEBI" id="CHEBI:43474"/>
        <dbReference type="ChEBI" id="CHEBI:57699"/>
        <dbReference type="ChEBI" id="CHEBI:57980"/>
        <dbReference type="EC" id="3.1.3.15"/>
    </reaction>
    <physiologicalReaction direction="left-to-right" evidence="9">
        <dbReference type="Rhea" id="RHEA:14466"/>
    </physiologicalReaction>
</comment>
<dbReference type="InterPro" id="IPR050582">
    <property type="entry name" value="HAD-like_SerB"/>
</dbReference>
<dbReference type="PANTHER" id="PTHR43344:SF13">
    <property type="entry name" value="PHOSPHATASE RV3661-RELATED"/>
    <property type="match status" value="1"/>
</dbReference>
<dbReference type="InterPro" id="IPR036412">
    <property type="entry name" value="HAD-like_sf"/>
</dbReference>
<dbReference type="AlphaFoldDB" id="A0A1I1IHT2"/>
<dbReference type="RefSeq" id="WP_090132018.1">
    <property type="nucleotide sequence ID" value="NZ_FOLY01000002.1"/>
</dbReference>
<evidence type="ECO:0000313" key="12">
    <source>
        <dbReference type="Proteomes" id="UP000199046"/>
    </source>
</evidence>
<evidence type="ECO:0000256" key="7">
    <source>
        <dbReference type="ARBA" id="ARBA00022842"/>
    </source>
</evidence>
<dbReference type="NCBIfam" id="TIGR01490">
    <property type="entry name" value="HAD-SF-IB-hyp1"/>
    <property type="match status" value="1"/>
</dbReference>
<evidence type="ECO:0000256" key="10">
    <source>
        <dbReference type="ARBA" id="ARBA00053547"/>
    </source>
</evidence>
<dbReference type="Gene3D" id="1.20.1440.100">
    <property type="entry name" value="SG protein - dephosphorylation function"/>
    <property type="match status" value="1"/>
</dbReference>
<evidence type="ECO:0000256" key="4">
    <source>
        <dbReference type="ARBA" id="ARBA00021697"/>
    </source>
</evidence>
<evidence type="ECO:0000256" key="5">
    <source>
        <dbReference type="ARBA" id="ARBA00022723"/>
    </source>
</evidence>
<dbReference type="GO" id="GO:0046872">
    <property type="term" value="F:metal ion binding"/>
    <property type="evidence" value="ECO:0007669"/>
    <property type="project" value="UniProtKB-KW"/>
</dbReference>
<dbReference type="Gene3D" id="3.40.50.1000">
    <property type="entry name" value="HAD superfamily/HAD-like"/>
    <property type="match status" value="1"/>
</dbReference>
<evidence type="ECO:0000256" key="6">
    <source>
        <dbReference type="ARBA" id="ARBA00022801"/>
    </source>
</evidence>
<evidence type="ECO:0000256" key="3">
    <source>
        <dbReference type="ARBA" id="ARBA00013085"/>
    </source>
</evidence>
<dbReference type="STRING" id="402385.SAMN05421848_1114"/>
<proteinExistence type="inferred from homology"/>
<dbReference type="CDD" id="cd02612">
    <property type="entry name" value="HAD_PGPPase"/>
    <property type="match status" value="1"/>
</dbReference>
<evidence type="ECO:0000256" key="8">
    <source>
        <dbReference type="ARBA" id="ARBA00033209"/>
    </source>
</evidence>
<comment type="pathway">
    <text evidence="1">Amino-acid biosynthesis; L-histidine biosynthesis; L-histidine from 5-phospho-alpha-D-ribose 1-diphosphate: step 8/9.</text>
</comment>
<dbReference type="GO" id="GO:0004401">
    <property type="term" value="F:histidinol-phosphatase activity"/>
    <property type="evidence" value="ECO:0007669"/>
    <property type="project" value="UniProtKB-EC"/>
</dbReference>
<dbReference type="NCBIfam" id="TIGR01488">
    <property type="entry name" value="HAD-SF-IB"/>
    <property type="match status" value="1"/>
</dbReference>
<evidence type="ECO:0000256" key="1">
    <source>
        <dbReference type="ARBA" id="ARBA00004970"/>
    </source>
</evidence>
<dbReference type="InterPro" id="IPR023214">
    <property type="entry name" value="HAD_sf"/>
</dbReference>
<keyword evidence="6 11" id="KW-0378">Hydrolase</keyword>
<dbReference type="PANTHER" id="PTHR43344">
    <property type="entry name" value="PHOSPHOSERINE PHOSPHATASE"/>
    <property type="match status" value="1"/>
</dbReference>
<dbReference type="FunFam" id="3.40.50.1000:FF:000025">
    <property type="entry name" value="HAD hydrolase, family IB"/>
    <property type="match status" value="1"/>
</dbReference>
<dbReference type="EMBL" id="FOLY01000002">
    <property type="protein sequence ID" value="SFC33333.1"/>
    <property type="molecule type" value="Genomic_DNA"/>
</dbReference>
<comment type="function">
    <text evidence="10">Catalyzes the dephosphorylation of histidinol-phosphate to histidinol, the direct precursor of histidine.</text>
</comment>
<organism evidence="11 12">
    <name type="scientific">Kushneria avicenniae</name>
    <dbReference type="NCBI Taxonomy" id="402385"/>
    <lineage>
        <taxon>Bacteria</taxon>
        <taxon>Pseudomonadati</taxon>
        <taxon>Pseudomonadota</taxon>
        <taxon>Gammaproteobacteria</taxon>
        <taxon>Oceanospirillales</taxon>
        <taxon>Halomonadaceae</taxon>
        <taxon>Kushneria</taxon>
    </lineage>
</organism>
<keyword evidence="12" id="KW-1185">Reference proteome</keyword>
<keyword evidence="5" id="KW-0479">Metal-binding</keyword>
<name>A0A1I1IHT2_9GAMM</name>
<comment type="similarity">
    <text evidence="2">Belongs to the HAD-like hydrolase superfamily. SerB family.</text>
</comment>
<dbReference type="SUPFAM" id="SSF56784">
    <property type="entry name" value="HAD-like"/>
    <property type="match status" value="1"/>
</dbReference>
<reference evidence="12" key="1">
    <citation type="submission" date="2016-10" db="EMBL/GenBank/DDBJ databases">
        <authorList>
            <person name="Varghese N."/>
            <person name="Submissions S."/>
        </authorList>
    </citation>
    <scope>NUCLEOTIDE SEQUENCE [LARGE SCALE GENOMIC DNA]</scope>
    <source>
        <strain evidence="12">DSM 23439</strain>
    </source>
</reference>
<evidence type="ECO:0000313" key="11">
    <source>
        <dbReference type="EMBL" id="SFC33333.1"/>
    </source>
</evidence>
<dbReference type="OrthoDB" id="9784466at2"/>
<dbReference type="InterPro" id="IPR006385">
    <property type="entry name" value="HAD_hydro_SerB1"/>
</dbReference>
<protein>
    <recommendedName>
        <fullName evidence="4">Histidinol-phosphatase</fullName>
        <ecNumber evidence="3">3.1.3.15</ecNumber>
    </recommendedName>
    <alternativeName>
        <fullName evidence="8">Histidinol-phosphate phosphatase</fullName>
    </alternativeName>
</protein>
<gene>
    <name evidence="11" type="ORF">SAMN05421848_1114</name>
</gene>
<dbReference type="Pfam" id="PF12710">
    <property type="entry name" value="HAD"/>
    <property type="match status" value="1"/>
</dbReference>
<evidence type="ECO:0000256" key="9">
    <source>
        <dbReference type="ARBA" id="ARBA00052092"/>
    </source>
</evidence>
<dbReference type="Proteomes" id="UP000199046">
    <property type="component" value="Unassembled WGS sequence"/>
</dbReference>
<keyword evidence="7" id="KW-0460">Magnesium</keyword>
<sequence>MTLAIFDLDNTLLGGDSDHAWNDFLVEQGIVDRDHFRRENDRFHRAYDAGTLDIHEYLAFALAPLTRHTREELDELHRQFMAERIEPIILSQGEALLESHRARGDRILIITATNRFVTGPIAARLGVEHLIAVEPEMVEGRYTGRVDGIPSFREGKITRLEHWLEAQGISLEGAVFYSDSQNDLPLLERVDHPVAVDPDPVLADIAGQRNWQIITLRDRDERRDSL</sequence>
<accession>A0A1I1IHT2</accession>
<evidence type="ECO:0000256" key="2">
    <source>
        <dbReference type="ARBA" id="ARBA00009184"/>
    </source>
</evidence>